<feature type="domain" description="DUF4590" evidence="2">
    <location>
        <begin position="277"/>
        <end position="377"/>
    </location>
</feature>
<dbReference type="Pfam" id="PF13516">
    <property type="entry name" value="LRR_6"/>
    <property type="match status" value="2"/>
</dbReference>
<dbReference type="Pfam" id="PF15257">
    <property type="entry name" value="DUF4590"/>
    <property type="match status" value="1"/>
</dbReference>
<dbReference type="SUPFAM" id="SSF52047">
    <property type="entry name" value="RNI-like"/>
    <property type="match status" value="1"/>
</dbReference>
<dbReference type="InterPro" id="IPR001611">
    <property type="entry name" value="Leu-rich_rpt"/>
</dbReference>
<feature type="compositionally biased region" description="Acidic residues" evidence="1">
    <location>
        <begin position="490"/>
        <end position="521"/>
    </location>
</feature>
<dbReference type="OrthoDB" id="120976at2759"/>
<dbReference type="InterPro" id="IPR032675">
    <property type="entry name" value="LRR_dom_sf"/>
</dbReference>
<comment type="caution">
    <text evidence="3">The sequence shown here is derived from an EMBL/GenBank/DDBJ whole genome shotgun (WGS) entry which is preliminary data.</text>
</comment>
<name>A0A3M6V0B7_POCDA</name>
<dbReference type="InterPro" id="IPR048257">
    <property type="entry name" value="DUF4590"/>
</dbReference>
<feature type="compositionally biased region" description="Basic and acidic residues" evidence="1">
    <location>
        <begin position="522"/>
        <end position="540"/>
    </location>
</feature>
<feature type="compositionally biased region" description="Basic and acidic residues" evidence="1">
    <location>
        <begin position="442"/>
        <end position="454"/>
    </location>
</feature>
<dbReference type="STRING" id="46731.A0A3M6V0B7"/>
<feature type="compositionally biased region" description="Basic and acidic residues" evidence="1">
    <location>
        <begin position="990"/>
        <end position="1000"/>
    </location>
</feature>
<dbReference type="PANTHER" id="PTHR23034">
    <property type="entry name" value="GLUTAMATE-RICH PROTEIN 3"/>
    <property type="match status" value="1"/>
</dbReference>
<accession>A0A3M6V0B7</accession>
<feature type="compositionally biased region" description="Pro residues" evidence="1">
    <location>
        <begin position="205"/>
        <end position="214"/>
    </location>
</feature>
<gene>
    <name evidence="3" type="ORF">pdam_00007750</name>
</gene>
<evidence type="ECO:0000313" key="3">
    <source>
        <dbReference type="EMBL" id="RMX59214.1"/>
    </source>
</evidence>
<feature type="compositionally biased region" description="Basic and acidic residues" evidence="1">
    <location>
        <begin position="905"/>
        <end position="958"/>
    </location>
</feature>
<feature type="compositionally biased region" description="Basic and acidic residues" evidence="1">
    <location>
        <begin position="1027"/>
        <end position="1047"/>
    </location>
</feature>
<reference evidence="3 4" key="1">
    <citation type="journal article" date="2018" name="Sci. Rep.">
        <title>Comparative analysis of the Pocillopora damicornis genome highlights role of immune system in coral evolution.</title>
        <authorList>
            <person name="Cunning R."/>
            <person name="Bay R.A."/>
            <person name="Gillette P."/>
            <person name="Baker A.C."/>
            <person name="Traylor-Knowles N."/>
        </authorList>
    </citation>
    <scope>NUCLEOTIDE SEQUENCE [LARGE SCALE GENOMIC DNA]</scope>
    <source>
        <strain evidence="3">RSMAS</strain>
        <tissue evidence="3">Whole animal</tissue>
    </source>
</reference>
<evidence type="ECO:0000313" key="4">
    <source>
        <dbReference type="Proteomes" id="UP000275408"/>
    </source>
</evidence>
<feature type="compositionally biased region" description="Basic and acidic residues" evidence="1">
    <location>
        <begin position="836"/>
        <end position="849"/>
    </location>
</feature>
<dbReference type="EMBL" id="RCHS01000387">
    <property type="protein sequence ID" value="RMX59214.1"/>
    <property type="molecule type" value="Genomic_DNA"/>
</dbReference>
<evidence type="ECO:0000256" key="1">
    <source>
        <dbReference type="SAM" id="MobiDB-lite"/>
    </source>
</evidence>
<feature type="region of interest" description="Disordered" evidence="1">
    <location>
        <begin position="201"/>
        <end position="226"/>
    </location>
</feature>
<evidence type="ECO:0000259" key="2">
    <source>
        <dbReference type="Pfam" id="PF15257"/>
    </source>
</evidence>
<feature type="region of interest" description="Disordered" evidence="1">
    <location>
        <begin position="836"/>
        <end position="1083"/>
    </location>
</feature>
<feature type="compositionally biased region" description="Basic and acidic residues" evidence="1">
    <location>
        <begin position="1053"/>
        <end position="1083"/>
    </location>
</feature>
<feature type="compositionally biased region" description="Acidic residues" evidence="1">
    <location>
        <begin position="959"/>
        <end position="982"/>
    </location>
</feature>
<dbReference type="InterPro" id="IPR027962">
    <property type="entry name" value="ERICH3"/>
</dbReference>
<dbReference type="PANTHER" id="PTHR23034:SF2">
    <property type="entry name" value="GLUTAMATE-RICH PROTEIN 3"/>
    <property type="match status" value="1"/>
</dbReference>
<proteinExistence type="predicted"/>
<dbReference type="AlphaFoldDB" id="A0A3M6V0B7"/>
<feature type="region of interest" description="Disordered" evidence="1">
    <location>
        <begin position="112"/>
        <end position="160"/>
    </location>
</feature>
<dbReference type="Gene3D" id="3.80.10.10">
    <property type="entry name" value="Ribonuclease Inhibitor"/>
    <property type="match status" value="2"/>
</dbReference>
<feature type="region of interest" description="Disordered" evidence="1">
    <location>
        <begin position="413"/>
        <end position="555"/>
    </location>
</feature>
<dbReference type="Proteomes" id="UP000275408">
    <property type="component" value="Unassembled WGS sequence"/>
</dbReference>
<organism evidence="3 4">
    <name type="scientific">Pocillopora damicornis</name>
    <name type="common">Cauliflower coral</name>
    <name type="synonym">Millepora damicornis</name>
    <dbReference type="NCBI Taxonomy" id="46731"/>
    <lineage>
        <taxon>Eukaryota</taxon>
        <taxon>Metazoa</taxon>
        <taxon>Cnidaria</taxon>
        <taxon>Anthozoa</taxon>
        <taxon>Hexacorallia</taxon>
        <taxon>Scleractinia</taxon>
        <taxon>Astrocoeniina</taxon>
        <taxon>Pocilloporidae</taxon>
        <taxon>Pocillopora</taxon>
    </lineage>
</organism>
<feature type="compositionally biased region" description="Acidic residues" evidence="1">
    <location>
        <begin position="887"/>
        <end position="904"/>
    </location>
</feature>
<sequence>MSHADPGPLAAYNSLQDKHLAGYFSNSRMKKHLQKSGLVTRKGKIIDEKTYRLNMAKKEHRKHVRDLLATAIVHKTLDMERVRQYEIRKRLDEIYKVELVRRVKEGRNRKGDEDILPLLSPRERTARQMAKAQLRDRPSTAPASMTGGDEEDQGDLKPSEIYYDNDTQKIYYRVDSNPSAMNGYLKDETEELGPSPYTRAYPATYPAPAPPPTGTPRRSRTAGSTRRGVKLQRYHFLARTEPAVARRVQLQSLAEVTMKFVGPSLVLTNSMFPEDRLSEVMVLQQHCGGSTLCVFRELLPPNTIFTFISRRHRGSPFGLTFYIDGMQDIRLSCCCEYKHKPGHVLGGRNGHFQFVVVEGAAPCYRCQVASAHRYSKKLKANDEADRSKTFMTETANEQEEEEQGETFDVIITKLKPESDGDQVDGDEEKDEGEMVDSSTQTPRDENNAKDKEELTVEDEENTKENNPGEDAERPASPTDSEGRHSKNVSFDEDVTVIEGDQDGERGEEGEETPDEVPDDEETPNKQERDSKKNGKLKSEPGQDPGSDPDLVSSGQLPDQALKAVGVQPGAKHQGSVRSLLEGKEDVDIAGVELAKEQVEELASIIDSREELGSIILRNAALDDNMLEILTPSLKNRLDLKMLNLSVNTFGPEGAKHLAEVIRENNSIKMLLLHGNKLNDDGVGILVDAILETTGTAIMNLDIGDCGITQDGAEHIAKLIEHNQTVSILTISGNSIDLEGWKSISKALTTNSTLETISLDFNNLGDEEAVVLADGIRGCKSLSYIDMEGNKIGDEGALKLFEAAKANKSVVDLTLLPMNQISKEISDEVKQFLTERENERKNNAHRKEDGNEQPVVAEGEDQHERKESAQEREGENEREREGEGDKREDEEDEKGGEGDKDEGVEEKDKTDGEEEKQKGEEEQAELGEIHAEQGEGENHDKGEQQPGGDKLEESDHPAPEVEEAAGEGNPEEPESAAPEEEADQPSGELPAGEHDITKENDNEQQNEPGESSVKETSREDPPEQEPPEGEKDDPTPQDPRESLDHSTNDEETPKEDSSTERNGKDQEESGKDNEEDKRPAADSM</sequence>
<feature type="compositionally biased region" description="Basic and acidic residues" evidence="1">
    <location>
        <begin position="859"/>
        <end position="886"/>
    </location>
</feature>
<dbReference type="SMART" id="SM00368">
    <property type="entry name" value="LRR_RI"/>
    <property type="match status" value="6"/>
</dbReference>
<keyword evidence="4" id="KW-1185">Reference proteome</keyword>
<feature type="compositionally biased region" description="Acidic residues" evidence="1">
    <location>
        <begin position="419"/>
        <end position="434"/>
    </location>
</feature>
<protein>
    <recommendedName>
        <fullName evidence="2">DUF4590 domain-containing protein</fullName>
    </recommendedName>
</protein>
<feature type="compositionally biased region" description="Basic and acidic residues" evidence="1">
    <location>
        <begin position="1011"/>
        <end position="1020"/>
    </location>
</feature>